<protein>
    <recommendedName>
        <fullName evidence="2">H(+)-exporting diphosphatase</fullName>
        <ecNumber evidence="2">7.1.3.1</ecNumber>
    </recommendedName>
</protein>
<evidence type="ECO:0000313" key="13">
    <source>
        <dbReference type="Proteomes" id="UP000834106"/>
    </source>
</evidence>
<dbReference type="GO" id="GO:0009678">
    <property type="term" value="F:diphosphate hydrolysis-driven proton transmembrane transporter activity"/>
    <property type="evidence" value="ECO:0007669"/>
    <property type="project" value="UniProtKB-EC"/>
</dbReference>
<keyword evidence="4 10" id="KW-0812">Transmembrane</keyword>
<sequence>MVAFAIFIFLLLDSVKVFNIKRQHCTYDKEKLCKPLLQLLLSTIYFTIYFLHGDVTSVLPRFLLKKIATYTNARTTLEARKCIKKWVFRSDAVMGFFLATNGLLVLYITINLVKLYYGDHCEGLLLFEAIIDYGLGGSSMAFLGE</sequence>
<evidence type="ECO:0000256" key="2">
    <source>
        <dbReference type="ARBA" id="ARBA00013242"/>
    </source>
</evidence>
<name>A0AAD1ZSS8_9LAMI</name>
<accession>A0AAD1ZSS8</accession>
<evidence type="ECO:0000313" key="12">
    <source>
        <dbReference type="EMBL" id="CAI9774858.1"/>
    </source>
</evidence>
<keyword evidence="3" id="KW-0813">Transport</keyword>
<dbReference type="PANTHER" id="PTHR31998">
    <property type="entry name" value="K(+)-INSENSITIVE PYROPHOSPHATE-ENERGIZED PROTON PUMP"/>
    <property type="match status" value="1"/>
</dbReference>
<keyword evidence="7 10" id="KW-1133">Transmembrane helix</keyword>
<keyword evidence="9 10" id="KW-0472">Membrane</keyword>
<keyword evidence="5" id="KW-0460">Magnesium</keyword>
<evidence type="ECO:0000256" key="6">
    <source>
        <dbReference type="ARBA" id="ARBA00022967"/>
    </source>
</evidence>
<evidence type="ECO:0000256" key="10">
    <source>
        <dbReference type="SAM" id="Phobius"/>
    </source>
</evidence>
<gene>
    <name evidence="12" type="ORF">FPE_LOCUS22288</name>
</gene>
<dbReference type="Proteomes" id="UP000834106">
    <property type="component" value="Chromosome 13"/>
</dbReference>
<dbReference type="GO" id="GO:0016020">
    <property type="term" value="C:membrane"/>
    <property type="evidence" value="ECO:0007669"/>
    <property type="project" value="InterPro"/>
</dbReference>
<dbReference type="GO" id="GO:0012505">
    <property type="term" value="C:endomembrane system"/>
    <property type="evidence" value="ECO:0007669"/>
    <property type="project" value="UniProtKB-SubCell"/>
</dbReference>
<evidence type="ECO:0000256" key="11">
    <source>
        <dbReference type="SAM" id="SignalP"/>
    </source>
</evidence>
<feature type="transmembrane region" description="Helical" evidence="10">
    <location>
        <begin position="93"/>
        <end position="117"/>
    </location>
</feature>
<evidence type="ECO:0000256" key="9">
    <source>
        <dbReference type="ARBA" id="ARBA00023136"/>
    </source>
</evidence>
<keyword evidence="6" id="KW-1278">Translocase</keyword>
<organism evidence="12 13">
    <name type="scientific">Fraxinus pennsylvanica</name>
    <dbReference type="NCBI Taxonomy" id="56036"/>
    <lineage>
        <taxon>Eukaryota</taxon>
        <taxon>Viridiplantae</taxon>
        <taxon>Streptophyta</taxon>
        <taxon>Embryophyta</taxon>
        <taxon>Tracheophyta</taxon>
        <taxon>Spermatophyta</taxon>
        <taxon>Magnoliopsida</taxon>
        <taxon>eudicotyledons</taxon>
        <taxon>Gunneridae</taxon>
        <taxon>Pentapetalae</taxon>
        <taxon>asterids</taxon>
        <taxon>lamiids</taxon>
        <taxon>Lamiales</taxon>
        <taxon>Oleaceae</taxon>
        <taxon>Oleeae</taxon>
        <taxon>Fraxinus</taxon>
    </lineage>
</organism>
<keyword evidence="8" id="KW-0406">Ion transport</keyword>
<evidence type="ECO:0000256" key="3">
    <source>
        <dbReference type="ARBA" id="ARBA00022448"/>
    </source>
</evidence>
<dbReference type="EC" id="7.1.3.1" evidence="2"/>
<evidence type="ECO:0000256" key="7">
    <source>
        <dbReference type="ARBA" id="ARBA00022989"/>
    </source>
</evidence>
<feature type="signal peptide" evidence="11">
    <location>
        <begin position="1"/>
        <end position="17"/>
    </location>
</feature>
<feature type="chain" id="PRO_5041936461" description="H(+)-exporting diphosphatase" evidence="11">
    <location>
        <begin position="18"/>
        <end position="145"/>
    </location>
</feature>
<keyword evidence="11" id="KW-0732">Signal</keyword>
<evidence type="ECO:0000256" key="8">
    <source>
        <dbReference type="ARBA" id="ARBA00023065"/>
    </source>
</evidence>
<evidence type="ECO:0000256" key="5">
    <source>
        <dbReference type="ARBA" id="ARBA00022842"/>
    </source>
</evidence>
<dbReference type="EMBL" id="OU503048">
    <property type="protein sequence ID" value="CAI9774858.1"/>
    <property type="molecule type" value="Genomic_DNA"/>
</dbReference>
<dbReference type="Pfam" id="PF03030">
    <property type="entry name" value="H_PPase"/>
    <property type="match status" value="1"/>
</dbReference>
<dbReference type="GO" id="GO:0004427">
    <property type="term" value="F:inorganic diphosphate phosphatase activity"/>
    <property type="evidence" value="ECO:0007669"/>
    <property type="project" value="InterPro"/>
</dbReference>
<feature type="transmembrane region" description="Helical" evidence="10">
    <location>
        <begin position="43"/>
        <end position="64"/>
    </location>
</feature>
<keyword evidence="13" id="KW-1185">Reference proteome</keyword>
<proteinExistence type="predicted"/>
<dbReference type="AlphaFoldDB" id="A0AAD1ZSS8"/>
<dbReference type="InterPro" id="IPR004131">
    <property type="entry name" value="PPase-energised_H-pump"/>
</dbReference>
<evidence type="ECO:0000256" key="4">
    <source>
        <dbReference type="ARBA" id="ARBA00022692"/>
    </source>
</evidence>
<evidence type="ECO:0000256" key="1">
    <source>
        <dbReference type="ARBA" id="ARBA00004127"/>
    </source>
</evidence>
<comment type="subcellular location">
    <subcellularLocation>
        <location evidence="1">Endomembrane system</location>
        <topology evidence="1">Multi-pass membrane protein</topology>
    </subcellularLocation>
</comment>
<reference evidence="12" key="1">
    <citation type="submission" date="2023-05" db="EMBL/GenBank/DDBJ databases">
        <authorList>
            <person name="Huff M."/>
        </authorList>
    </citation>
    <scope>NUCLEOTIDE SEQUENCE</scope>
</reference>